<dbReference type="Proteomes" id="UP000750197">
    <property type="component" value="Unassembled WGS sequence"/>
</dbReference>
<comment type="caution">
    <text evidence="4">The sequence shown here is derived from an EMBL/GenBank/DDBJ whole genome shotgun (WGS) entry which is preliminary data.</text>
</comment>
<evidence type="ECO:0000313" key="3">
    <source>
        <dbReference type="EMBL" id="MBX8631505.1"/>
    </source>
</evidence>
<evidence type="ECO:0000256" key="1">
    <source>
        <dbReference type="SAM" id="Coils"/>
    </source>
</evidence>
<keyword evidence="1" id="KW-0175">Coiled coil</keyword>
<accession>A0A8J7YUQ7</accession>
<keyword evidence="2" id="KW-0812">Transmembrane</keyword>
<evidence type="ECO:0000256" key="2">
    <source>
        <dbReference type="SAM" id="Phobius"/>
    </source>
</evidence>
<sequence length="242" mass="26507">MKTAYRVVAGVACAVLALSLMYYFLPSPAYPSVFLASAVAGGIFSPRIRRSSPFAMVFIFSLTAIGALLYWQRFFMYYPLAMVPFRSTVSPYVASSGSSQEIFTMVFFIILSLTGGAVGGLADSGVLSLIEGAKTAEPVVAETEISRLSKKLLILTKEKEKLEEELRICDMIEQGSKTRIAKNEITQSDYDSIIYRNDSYRMKLKARMEKVNSEIQQLKVDIEARQKASEHSGTAGGTAGSG</sequence>
<reference evidence="4" key="1">
    <citation type="submission" date="2021-05" db="EMBL/GenBank/DDBJ databases">
        <title>Genomic insights into ecological role and evolution of a novel Thermoplasmata order Candidatus Sysuiplasmatales.</title>
        <authorList>
            <person name="Yuan Y."/>
        </authorList>
    </citation>
    <scope>NUCLEOTIDE SEQUENCE</scope>
    <source>
        <strain evidence="4">TUT19-bin139</strain>
        <strain evidence="3">YP2-bin.285</strain>
    </source>
</reference>
<feature type="coiled-coil region" evidence="1">
    <location>
        <begin position="201"/>
        <end position="228"/>
    </location>
</feature>
<protein>
    <submittedName>
        <fullName evidence="4">Uncharacterized protein</fullName>
    </submittedName>
</protein>
<keyword evidence="2" id="KW-0472">Membrane</keyword>
<feature type="transmembrane region" description="Helical" evidence="2">
    <location>
        <begin position="30"/>
        <end position="46"/>
    </location>
</feature>
<name>A0A8J7YUQ7_9ARCH</name>
<gene>
    <name evidence="3" type="ORF">J9259_03155</name>
    <name evidence="4" type="ORF">KIY12_07290</name>
</gene>
<proteinExistence type="predicted"/>
<keyword evidence="2" id="KW-1133">Transmembrane helix</keyword>
<organism evidence="4 5">
    <name type="scientific">Candidatus Sysuiplasma superficiale</name>
    <dbReference type="NCBI Taxonomy" id="2823368"/>
    <lineage>
        <taxon>Archaea</taxon>
        <taxon>Methanobacteriati</taxon>
        <taxon>Thermoplasmatota</taxon>
        <taxon>Thermoplasmata</taxon>
        <taxon>Candidatus Sysuiplasmatales</taxon>
        <taxon>Candidatus Sysuiplasmataceae</taxon>
        <taxon>Candidatus Sysuiplasma</taxon>
    </lineage>
</organism>
<evidence type="ECO:0000313" key="4">
    <source>
        <dbReference type="EMBL" id="MBX8644507.1"/>
    </source>
</evidence>
<evidence type="ECO:0000313" key="5">
    <source>
        <dbReference type="Proteomes" id="UP000750197"/>
    </source>
</evidence>
<feature type="transmembrane region" description="Helical" evidence="2">
    <location>
        <begin position="7"/>
        <end position="24"/>
    </location>
</feature>
<dbReference type="EMBL" id="JAGVSJ010000005">
    <property type="protein sequence ID" value="MBX8631505.1"/>
    <property type="molecule type" value="Genomic_DNA"/>
</dbReference>
<feature type="transmembrane region" description="Helical" evidence="2">
    <location>
        <begin position="53"/>
        <end position="71"/>
    </location>
</feature>
<dbReference type="EMBL" id="JAHEAC010000069">
    <property type="protein sequence ID" value="MBX8644507.1"/>
    <property type="molecule type" value="Genomic_DNA"/>
</dbReference>
<dbReference type="Proteomes" id="UP000716004">
    <property type="component" value="Unassembled WGS sequence"/>
</dbReference>
<feature type="transmembrane region" description="Helical" evidence="2">
    <location>
        <begin position="102"/>
        <end position="122"/>
    </location>
</feature>
<dbReference type="AlphaFoldDB" id="A0A8J7YUQ7"/>